<dbReference type="InterPro" id="IPR002737">
    <property type="entry name" value="MEMO1_fam"/>
</dbReference>
<dbReference type="PANTHER" id="PTHR11060">
    <property type="entry name" value="PROTEIN MEMO1"/>
    <property type="match status" value="1"/>
</dbReference>
<reference evidence="2 3" key="1">
    <citation type="journal article" date="2018" name="Front. Microbiol.">
        <title>Genome-Wide Analysis of Corynespora cassiicola Leaf Fall Disease Putative Effectors.</title>
        <authorList>
            <person name="Lopez D."/>
            <person name="Ribeiro S."/>
            <person name="Label P."/>
            <person name="Fumanal B."/>
            <person name="Venisse J.S."/>
            <person name="Kohler A."/>
            <person name="de Oliveira R.R."/>
            <person name="Labutti K."/>
            <person name="Lipzen A."/>
            <person name="Lail K."/>
            <person name="Bauer D."/>
            <person name="Ohm R.A."/>
            <person name="Barry K.W."/>
            <person name="Spatafora J."/>
            <person name="Grigoriev I.V."/>
            <person name="Martin F.M."/>
            <person name="Pujade-Renaud V."/>
        </authorList>
    </citation>
    <scope>NUCLEOTIDE SEQUENCE [LARGE SCALE GENOMIC DNA]</scope>
    <source>
        <strain evidence="2 3">Philippines</strain>
    </source>
</reference>
<dbReference type="Gene3D" id="3.40.830.10">
    <property type="entry name" value="LigB-like"/>
    <property type="match status" value="1"/>
</dbReference>
<dbReference type="CDD" id="cd07361">
    <property type="entry name" value="MEMO_like"/>
    <property type="match status" value="1"/>
</dbReference>
<sequence length="334" mass="36723">MVIREASHAGSWYESSGARLSQQLDGWLAQVPDTTTPIGTASSQQGDVSIPTPSARAIIAPHAGYAYSGPAAAWAYKSVDWAAAKRVFLLGPSHHHYLEGAATTACDKYETPLGDLTIDKDLVSQIKQQWNLEIMSLDVDEAEHSLEMHLPYIYKMLALKNPSFQSDSTSIKLTPIMIGNTSPQTEQTYGTLLAPYLSDPANIFVISSDFCHWGSRFRYTWYQPPDGGAAGNLRSASAVSKDWKIHESIAAVDQESMDAVESGSHQRFLEQLQRTKNTVCGRHPIGVFMAAVERAEGFGAEDKGRMKFVRYERSELVTSLRDSSVSYCSAFAVM</sequence>
<accession>A0A2T2NXA2</accession>
<dbReference type="Pfam" id="PF01875">
    <property type="entry name" value="Memo"/>
    <property type="match status" value="1"/>
</dbReference>
<dbReference type="PANTHER" id="PTHR11060:SF0">
    <property type="entry name" value="PROTEIN MEMO1"/>
    <property type="match status" value="1"/>
</dbReference>
<dbReference type="NCBIfam" id="TIGR04336">
    <property type="entry name" value="AmmeMemoSam_B"/>
    <property type="match status" value="1"/>
</dbReference>
<evidence type="ECO:0000256" key="1">
    <source>
        <dbReference type="ARBA" id="ARBA00006315"/>
    </source>
</evidence>
<dbReference type="OrthoDB" id="417112at2759"/>
<evidence type="ECO:0000313" key="3">
    <source>
        <dbReference type="Proteomes" id="UP000240883"/>
    </source>
</evidence>
<protein>
    <submittedName>
        <fullName evidence="2">UPF0103-domain-containing protein</fullName>
    </submittedName>
</protein>
<organism evidence="2 3">
    <name type="scientific">Corynespora cassiicola Philippines</name>
    <dbReference type="NCBI Taxonomy" id="1448308"/>
    <lineage>
        <taxon>Eukaryota</taxon>
        <taxon>Fungi</taxon>
        <taxon>Dikarya</taxon>
        <taxon>Ascomycota</taxon>
        <taxon>Pezizomycotina</taxon>
        <taxon>Dothideomycetes</taxon>
        <taxon>Pleosporomycetidae</taxon>
        <taxon>Pleosporales</taxon>
        <taxon>Corynesporascaceae</taxon>
        <taxon>Corynespora</taxon>
    </lineage>
</organism>
<dbReference type="STRING" id="1448308.A0A2T2NXA2"/>
<dbReference type="Proteomes" id="UP000240883">
    <property type="component" value="Unassembled WGS sequence"/>
</dbReference>
<dbReference type="HAMAP" id="MF_00055">
    <property type="entry name" value="MEMO1"/>
    <property type="match status" value="1"/>
</dbReference>
<dbReference type="AlphaFoldDB" id="A0A2T2NXA2"/>
<evidence type="ECO:0000313" key="2">
    <source>
        <dbReference type="EMBL" id="PSN69906.1"/>
    </source>
</evidence>
<gene>
    <name evidence="2" type="ORF">BS50DRAFT_571236</name>
</gene>
<dbReference type="EMBL" id="KZ678132">
    <property type="protein sequence ID" value="PSN69906.1"/>
    <property type="molecule type" value="Genomic_DNA"/>
</dbReference>
<proteinExistence type="inferred from homology"/>
<comment type="similarity">
    <text evidence="1">Belongs to the MEMO1 family.</text>
</comment>
<name>A0A2T2NXA2_CORCC</name>
<keyword evidence="3" id="KW-1185">Reference proteome</keyword>